<protein>
    <recommendedName>
        <fullName evidence="5">SMODS and SLOG-associating 2TM effector domain-containing protein</fullName>
    </recommendedName>
</protein>
<feature type="transmembrane region" description="Helical" evidence="2">
    <location>
        <begin position="52"/>
        <end position="77"/>
    </location>
</feature>
<feature type="coiled-coil region" evidence="1">
    <location>
        <begin position="156"/>
        <end position="183"/>
    </location>
</feature>
<organism evidence="3 4">
    <name type="scientific">Moorena producens PAL-8-15-08-1</name>
    <dbReference type="NCBI Taxonomy" id="1458985"/>
    <lineage>
        <taxon>Bacteria</taxon>
        <taxon>Bacillati</taxon>
        <taxon>Cyanobacteriota</taxon>
        <taxon>Cyanophyceae</taxon>
        <taxon>Coleofasciculales</taxon>
        <taxon>Coleofasciculaceae</taxon>
        <taxon>Moorena</taxon>
    </lineage>
</organism>
<keyword evidence="2" id="KW-0812">Transmembrane</keyword>
<dbReference type="AlphaFoldDB" id="A0A1D8TS10"/>
<reference evidence="4" key="1">
    <citation type="submission" date="2016-10" db="EMBL/GenBank/DDBJ databases">
        <title>Comparative genomics uncovers the prolific and rare metabolic potential of the cyanobacterial genus Moorea.</title>
        <authorList>
            <person name="Leao T."/>
            <person name="Castelao G."/>
            <person name="Korobeynikov A."/>
            <person name="Monroe E.A."/>
            <person name="Podell S."/>
            <person name="Glukhov E."/>
            <person name="Allen E."/>
            <person name="Gerwick W.H."/>
            <person name="Gerwick L."/>
        </authorList>
    </citation>
    <scope>NUCLEOTIDE SEQUENCE [LARGE SCALE GENOMIC DNA]</scope>
    <source>
        <strain evidence="4">PAL-8-15-08-1</strain>
    </source>
</reference>
<dbReference type="Proteomes" id="UP000177870">
    <property type="component" value="Chromosome"/>
</dbReference>
<dbReference type="EMBL" id="CP017599">
    <property type="protein sequence ID" value="AOX00395.1"/>
    <property type="molecule type" value="Genomic_DNA"/>
</dbReference>
<keyword evidence="2" id="KW-0472">Membrane</keyword>
<gene>
    <name evidence="3" type="ORF">BJP34_13865</name>
</gene>
<feature type="transmembrane region" description="Helical" evidence="2">
    <location>
        <begin position="97"/>
        <end position="115"/>
    </location>
</feature>
<evidence type="ECO:0000313" key="3">
    <source>
        <dbReference type="EMBL" id="AOX00395.1"/>
    </source>
</evidence>
<evidence type="ECO:0008006" key="5">
    <source>
        <dbReference type="Google" id="ProtNLM"/>
    </source>
</evidence>
<dbReference type="KEGG" id="mpro:BJP34_13865"/>
<keyword evidence="1" id="KW-0175">Coiled coil</keyword>
<evidence type="ECO:0000256" key="2">
    <source>
        <dbReference type="SAM" id="Phobius"/>
    </source>
</evidence>
<sequence length="192" mass="22190">MLGFFRVGFRQKLKAVWVQKTKEKKYIFSSNYYKIFLDIQRRCDFQISFSKFLLSLFFVLQYTIPIFLAAIAGITAGNDLLVTFIQEFLTADQAENIVKFFIFFISVLGTLFGTISATTNPSESYDNAAAFHNKFSEFKINLAIDMRNLELTNAMEEDYLQLLKEKNANLSELIEEYNQKRSIDKNQVGGDN</sequence>
<keyword evidence="2" id="KW-1133">Transmembrane helix</keyword>
<dbReference type="STRING" id="1458985.BJP34_13865"/>
<name>A0A1D8TS10_9CYAN</name>
<proteinExistence type="predicted"/>
<accession>A0A1D8TS10</accession>
<evidence type="ECO:0000256" key="1">
    <source>
        <dbReference type="SAM" id="Coils"/>
    </source>
</evidence>
<evidence type="ECO:0000313" key="4">
    <source>
        <dbReference type="Proteomes" id="UP000177870"/>
    </source>
</evidence>